<protein>
    <recommendedName>
        <fullName evidence="4">DUF4878 domain-containing protein</fullName>
    </recommendedName>
</protein>
<evidence type="ECO:0008006" key="4">
    <source>
        <dbReference type="Google" id="ProtNLM"/>
    </source>
</evidence>
<reference evidence="2 3" key="1">
    <citation type="journal article" date="2011" name="Front. Microbiol.">
        <title>Genomic signatures of strain selection and enhancement in Bacillus atrophaeus var. globigii, a historical biowarfare simulant.</title>
        <authorList>
            <person name="Gibbons H.S."/>
            <person name="Broomall S.M."/>
            <person name="McNew L.A."/>
            <person name="Daligault H."/>
            <person name="Chapman C."/>
            <person name="Bruce D."/>
            <person name="Karavis M."/>
            <person name="Krepps M."/>
            <person name="McGregor P.A."/>
            <person name="Hong C."/>
            <person name="Park K.H."/>
            <person name="Akmal A."/>
            <person name="Feldman A."/>
            <person name="Lin J.S."/>
            <person name="Chang W.E."/>
            <person name="Higgs B.W."/>
            <person name="Demirev P."/>
            <person name="Lindquist J."/>
            <person name="Liem A."/>
            <person name="Fochler E."/>
            <person name="Read T.D."/>
            <person name="Tapia R."/>
            <person name="Johnson S."/>
            <person name="Bishop-Lilly K.A."/>
            <person name="Detter C."/>
            <person name="Han C."/>
            <person name="Sozhamannan S."/>
            <person name="Rosenzweig C.N."/>
            <person name="Skowronski E.W."/>
        </authorList>
    </citation>
    <scope>NUCLEOTIDE SEQUENCE [LARGE SCALE GENOMIC DNA]</scope>
    <source>
        <strain evidence="2 3">CC-PW-9</strain>
    </source>
</reference>
<accession>A0A432ZTF9</accession>
<gene>
    <name evidence="2" type="ORF">CWI84_00045</name>
</gene>
<dbReference type="AlphaFoldDB" id="A0A432ZTF9"/>
<comment type="caution">
    <text evidence="2">The sequence shown here is derived from an EMBL/GenBank/DDBJ whole genome shotgun (WGS) entry which is preliminary data.</text>
</comment>
<dbReference type="RefSeq" id="WP_126840547.1">
    <property type="nucleotide sequence ID" value="NZ_PIQH01000001.1"/>
</dbReference>
<feature type="chain" id="PRO_5019052189" description="DUF4878 domain-containing protein" evidence="1">
    <location>
        <begin position="19"/>
        <end position="143"/>
    </location>
</feature>
<feature type="signal peptide" evidence="1">
    <location>
        <begin position="1"/>
        <end position="18"/>
    </location>
</feature>
<dbReference type="EMBL" id="PIQH01000001">
    <property type="protein sequence ID" value="RUO81200.1"/>
    <property type="molecule type" value="Genomic_DNA"/>
</dbReference>
<dbReference type="Proteomes" id="UP000287996">
    <property type="component" value="Unassembled WGS sequence"/>
</dbReference>
<evidence type="ECO:0000313" key="2">
    <source>
        <dbReference type="EMBL" id="RUO81200.1"/>
    </source>
</evidence>
<organism evidence="2 3">
    <name type="scientific">Idiomarina tyrosinivorans</name>
    <dbReference type="NCBI Taxonomy" id="1445662"/>
    <lineage>
        <taxon>Bacteria</taxon>
        <taxon>Pseudomonadati</taxon>
        <taxon>Pseudomonadota</taxon>
        <taxon>Gammaproteobacteria</taxon>
        <taxon>Alteromonadales</taxon>
        <taxon>Idiomarinaceae</taxon>
        <taxon>Idiomarina</taxon>
    </lineage>
</organism>
<keyword evidence="1" id="KW-0732">Signal</keyword>
<dbReference type="OrthoDB" id="5767078at2"/>
<evidence type="ECO:0000256" key="1">
    <source>
        <dbReference type="SAM" id="SignalP"/>
    </source>
</evidence>
<name>A0A432ZTF9_9GAMM</name>
<dbReference type="PROSITE" id="PS51257">
    <property type="entry name" value="PROKAR_LIPOPROTEIN"/>
    <property type="match status" value="1"/>
</dbReference>
<evidence type="ECO:0000313" key="3">
    <source>
        <dbReference type="Proteomes" id="UP000287996"/>
    </source>
</evidence>
<proteinExistence type="predicted"/>
<sequence>MKKLWTVLALVTMLAACSKDEVPLAPQSTPSLAAVNFFDALYNQRDLAVAEDFATGEAKELLEHYGSVSSVQRYVMSQYYDDVHLEVDESSVQPFQDSGDRTQLTMMFDGYHNGDHIEEIREIVLIEYKGKWYVQKILDKRYH</sequence>
<keyword evidence="3" id="KW-1185">Reference proteome</keyword>